<protein>
    <submittedName>
        <fullName evidence="2">Uncharacterized protein</fullName>
    </submittedName>
</protein>
<feature type="transmembrane region" description="Helical" evidence="1">
    <location>
        <begin position="111"/>
        <end position="130"/>
    </location>
</feature>
<dbReference type="Proteomes" id="UP000027190">
    <property type="component" value="Unassembled WGS sequence"/>
</dbReference>
<evidence type="ECO:0000256" key="1">
    <source>
        <dbReference type="SAM" id="Phobius"/>
    </source>
</evidence>
<dbReference type="RefSeq" id="WP_034737009.1">
    <property type="nucleotide sequence ID" value="NZ_AWFG01000002.1"/>
</dbReference>
<keyword evidence="1" id="KW-1133">Transmembrane helix</keyword>
<gene>
    <name evidence="2" type="ORF">HY30_11500</name>
</gene>
<organism evidence="2 3">
    <name type="scientific">Hyphomonas chukchiensis</name>
    <dbReference type="NCBI Taxonomy" id="1280947"/>
    <lineage>
        <taxon>Bacteria</taxon>
        <taxon>Pseudomonadati</taxon>
        <taxon>Pseudomonadota</taxon>
        <taxon>Alphaproteobacteria</taxon>
        <taxon>Hyphomonadales</taxon>
        <taxon>Hyphomonadaceae</taxon>
        <taxon>Hyphomonas</taxon>
    </lineage>
</organism>
<keyword evidence="1" id="KW-0472">Membrane</keyword>
<proteinExistence type="predicted"/>
<feature type="transmembrane region" description="Helical" evidence="1">
    <location>
        <begin position="12"/>
        <end position="33"/>
    </location>
</feature>
<feature type="transmembrane region" description="Helical" evidence="1">
    <location>
        <begin position="136"/>
        <end position="156"/>
    </location>
</feature>
<reference evidence="2 3" key="1">
    <citation type="journal article" date="2014" name="Antonie Van Leeuwenhoek">
        <title>Hyphomonas beringensis sp. nov. and Hyphomonas chukchiensis sp. nov., isolated from surface seawater of the Bering Sea and Chukchi Sea.</title>
        <authorList>
            <person name="Li C."/>
            <person name="Lai Q."/>
            <person name="Li G."/>
            <person name="Dong C."/>
            <person name="Wang J."/>
            <person name="Liao Y."/>
            <person name="Shao Z."/>
        </authorList>
    </citation>
    <scope>NUCLEOTIDE SEQUENCE [LARGE SCALE GENOMIC DNA]</scope>
    <source>
        <strain evidence="2 3">BH-BN04-4</strain>
    </source>
</reference>
<keyword evidence="1" id="KW-0812">Transmembrane</keyword>
<dbReference type="PROSITE" id="PS51257">
    <property type="entry name" value="PROKAR_LIPOPROTEIN"/>
    <property type="match status" value="1"/>
</dbReference>
<dbReference type="AlphaFoldDB" id="A0A062UFD1"/>
<keyword evidence="3" id="KW-1185">Reference proteome</keyword>
<evidence type="ECO:0000313" key="2">
    <source>
        <dbReference type="EMBL" id="KCZ60590.1"/>
    </source>
</evidence>
<dbReference type="EMBL" id="AWFG01000002">
    <property type="protein sequence ID" value="KCZ60590.1"/>
    <property type="molecule type" value="Genomic_DNA"/>
</dbReference>
<name>A0A062UFD1_9PROT</name>
<comment type="caution">
    <text evidence="2">The sequence shown here is derived from an EMBL/GenBank/DDBJ whole genome shotgun (WGS) entry which is preliminary data.</text>
</comment>
<sequence length="175" mass="19229">MTAKLRNLLANHILMIVLLACIMLIPFGVAELLGGRLRTGDSIGVIIGTGSGMLVQAFWALSTYLLLQERWTLPVKLYAVFAAIFFVLFFTAFPLTILLDGIPEPSPDVSALAIAAYATLYLLLLCQIGERLGKTVSGTVGYTLLAFYWPLCLFVFRDRLKNGFEQAAIARSRPI</sequence>
<feature type="transmembrane region" description="Helical" evidence="1">
    <location>
        <begin position="78"/>
        <end position="99"/>
    </location>
</feature>
<evidence type="ECO:0000313" key="3">
    <source>
        <dbReference type="Proteomes" id="UP000027190"/>
    </source>
</evidence>
<accession>A0A062UFD1</accession>
<feature type="transmembrane region" description="Helical" evidence="1">
    <location>
        <begin position="45"/>
        <end position="66"/>
    </location>
</feature>
<dbReference type="STRING" id="1280947.HY30_11500"/>